<reference evidence="1" key="1">
    <citation type="journal article" date="2015" name="Nature">
        <title>Complex archaea that bridge the gap between prokaryotes and eukaryotes.</title>
        <authorList>
            <person name="Spang A."/>
            <person name="Saw J.H."/>
            <person name="Jorgensen S.L."/>
            <person name="Zaremba-Niedzwiedzka K."/>
            <person name="Martijn J."/>
            <person name="Lind A.E."/>
            <person name="van Eijk R."/>
            <person name="Schleper C."/>
            <person name="Guy L."/>
            <person name="Ettema T.J."/>
        </authorList>
    </citation>
    <scope>NUCLEOTIDE SEQUENCE</scope>
</reference>
<protein>
    <submittedName>
        <fullName evidence="1">Uncharacterized protein</fullName>
    </submittedName>
</protein>
<proteinExistence type="predicted"/>
<organism evidence="1">
    <name type="scientific">marine sediment metagenome</name>
    <dbReference type="NCBI Taxonomy" id="412755"/>
    <lineage>
        <taxon>unclassified sequences</taxon>
        <taxon>metagenomes</taxon>
        <taxon>ecological metagenomes</taxon>
    </lineage>
</organism>
<dbReference type="EMBL" id="LAZR01025525">
    <property type="protein sequence ID" value="KKL71649.1"/>
    <property type="molecule type" value="Genomic_DNA"/>
</dbReference>
<gene>
    <name evidence="1" type="ORF">LCGC14_2092780</name>
</gene>
<accession>A0A0F9ECF3</accession>
<sequence length="95" mass="11006">MMTLWPYYRCRKGNWFIDSRPNPEKTRARTLKLGLLILGAYSLFMTGNEIYRQAADEGYEKGRIRGYEIGLQRGKESITCPKPWQTTMAAPLTID</sequence>
<name>A0A0F9ECF3_9ZZZZ</name>
<dbReference type="AlphaFoldDB" id="A0A0F9ECF3"/>
<evidence type="ECO:0000313" key="1">
    <source>
        <dbReference type="EMBL" id="KKL71649.1"/>
    </source>
</evidence>
<comment type="caution">
    <text evidence="1">The sequence shown here is derived from an EMBL/GenBank/DDBJ whole genome shotgun (WGS) entry which is preliminary data.</text>
</comment>